<feature type="signal peptide" evidence="1">
    <location>
        <begin position="1"/>
        <end position="22"/>
    </location>
</feature>
<reference evidence="2 3" key="1">
    <citation type="submission" date="2019-01" db="EMBL/GenBank/DDBJ databases">
        <authorList>
            <person name="Chen W.-M."/>
        </authorList>
    </citation>
    <scope>NUCLEOTIDE SEQUENCE [LARGE SCALE GENOMIC DNA]</scope>
    <source>
        <strain evidence="2 3">CCP-18</strain>
    </source>
</reference>
<keyword evidence="3" id="KW-1185">Reference proteome</keyword>
<accession>A0A437LE34</accession>
<organism evidence="2 3">
    <name type="scientific">Inhella crocodyli</name>
    <dbReference type="NCBI Taxonomy" id="2499851"/>
    <lineage>
        <taxon>Bacteria</taxon>
        <taxon>Pseudomonadati</taxon>
        <taxon>Pseudomonadota</taxon>
        <taxon>Betaproteobacteria</taxon>
        <taxon>Burkholderiales</taxon>
        <taxon>Sphaerotilaceae</taxon>
        <taxon>Inhella</taxon>
    </lineage>
</organism>
<dbReference type="EMBL" id="SACM01000004">
    <property type="protein sequence ID" value="RVT83604.1"/>
    <property type="molecule type" value="Genomic_DNA"/>
</dbReference>
<feature type="chain" id="PRO_5019115177" description="Copper chaperone PCu(A)C" evidence="1">
    <location>
        <begin position="23"/>
        <end position="133"/>
    </location>
</feature>
<proteinExistence type="predicted"/>
<sequence length="133" mass="13934">MKNRFALALPLLLALAAAPVAASEPHVHDHAKDHQPRHGGVMTLIGHQDWELVAKPERLVIYVSDHGQPTATAGATGKLTLLTGKTKTEAVLKPTGKNALEAAGPFQLGAGSKVLATITLAGQKPAAVRFELK</sequence>
<comment type="caution">
    <text evidence="2">The sequence shown here is derived from an EMBL/GenBank/DDBJ whole genome shotgun (WGS) entry which is preliminary data.</text>
</comment>
<evidence type="ECO:0000313" key="2">
    <source>
        <dbReference type="EMBL" id="RVT83604.1"/>
    </source>
</evidence>
<dbReference type="Proteomes" id="UP000288587">
    <property type="component" value="Unassembled WGS sequence"/>
</dbReference>
<name>A0A437LE34_9BURK</name>
<dbReference type="AlphaFoldDB" id="A0A437LE34"/>
<dbReference type="RefSeq" id="WP_127683568.1">
    <property type="nucleotide sequence ID" value="NZ_SACM01000004.1"/>
</dbReference>
<evidence type="ECO:0008006" key="4">
    <source>
        <dbReference type="Google" id="ProtNLM"/>
    </source>
</evidence>
<evidence type="ECO:0000256" key="1">
    <source>
        <dbReference type="SAM" id="SignalP"/>
    </source>
</evidence>
<keyword evidence="1" id="KW-0732">Signal</keyword>
<protein>
    <recommendedName>
        <fullName evidence="4">Copper chaperone PCu(A)C</fullName>
    </recommendedName>
</protein>
<dbReference type="OrthoDB" id="8592387at2"/>
<evidence type="ECO:0000313" key="3">
    <source>
        <dbReference type="Proteomes" id="UP000288587"/>
    </source>
</evidence>
<gene>
    <name evidence="2" type="ORF">EOD73_13565</name>
</gene>